<reference evidence="2 4" key="2">
    <citation type="journal article" date="2013" name="Nature">
        <title>Insights into bilaterian evolution from three spiralian genomes.</title>
        <authorList>
            <person name="Simakov O."/>
            <person name="Marletaz F."/>
            <person name="Cho S.J."/>
            <person name="Edsinger-Gonzales E."/>
            <person name="Havlak P."/>
            <person name="Hellsten U."/>
            <person name="Kuo D.H."/>
            <person name="Larsson T."/>
            <person name="Lv J."/>
            <person name="Arendt D."/>
            <person name="Savage R."/>
            <person name="Osoegawa K."/>
            <person name="de Jong P."/>
            <person name="Grimwood J."/>
            <person name="Chapman J.A."/>
            <person name="Shapiro H."/>
            <person name="Aerts A."/>
            <person name="Otillar R.P."/>
            <person name="Terry A.Y."/>
            <person name="Boore J.L."/>
            <person name="Grigoriev I.V."/>
            <person name="Lindberg D.R."/>
            <person name="Seaver E.C."/>
            <person name="Weisblat D.A."/>
            <person name="Putnam N.H."/>
            <person name="Rokhsar D.S."/>
        </authorList>
    </citation>
    <scope>NUCLEOTIDE SEQUENCE</scope>
    <source>
        <strain evidence="2 4">I ESC-2004</strain>
    </source>
</reference>
<keyword evidence="4" id="KW-1185">Reference proteome</keyword>
<evidence type="ECO:0000313" key="3">
    <source>
        <dbReference type="EnsemblMetazoa" id="CapteP196432"/>
    </source>
</evidence>
<keyword evidence="1" id="KW-1133">Transmembrane helix</keyword>
<feature type="non-terminal residue" evidence="2">
    <location>
        <position position="110"/>
    </location>
</feature>
<name>R7UTF7_CAPTE</name>
<dbReference type="EMBL" id="KB297947">
    <property type="protein sequence ID" value="ELU09799.1"/>
    <property type="molecule type" value="Genomic_DNA"/>
</dbReference>
<dbReference type="AlphaFoldDB" id="R7UTF7"/>
<dbReference type="HOGENOM" id="CLU_2177286_0_0_1"/>
<evidence type="ECO:0000313" key="4">
    <source>
        <dbReference type="Proteomes" id="UP000014760"/>
    </source>
</evidence>
<dbReference type="InterPro" id="IPR007163">
    <property type="entry name" value="VCA0040-like"/>
</dbReference>
<protein>
    <submittedName>
        <fullName evidence="2 3">Uncharacterized protein</fullName>
    </submittedName>
</protein>
<gene>
    <name evidence="2" type="ORF">CAPTEDRAFT_196432</name>
</gene>
<keyword evidence="1" id="KW-0472">Membrane</keyword>
<dbReference type="EnsemblMetazoa" id="CapteT196432">
    <property type="protein sequence ID" value="CapteP196432"/>
    <property type="gene ID" value="CapteG196432"/>
</dbReference>
<dbReference type="PANTHER" id="PTHR37308:SF1">
    <property type="entry name" value="POLYPRENYL-PHOSPHATE TRANSPORTER"/>
    <property type="match status" value="1"/>
</dbReference>
<reference evidence="4" key="1">
    <citation type="submission" date="2012-12" db="EMBL/GenBank/DDBJ databases">
        <authorList>
            <person name="Hellsten U."/>
            <person name="Grimwood J."/>
            <person name="Chapman J.A."/>
            <person name="Shapiro H."/>
            <person name="Aerts A."/>
            <person name="Otillar R.P."/>
            <person name="Terry A.Y."/>
            <person name="Boore J.L."/>
            <person name="Simakov O."/>
            <person name="Marletaz F."/>
            <person name="Cho S.-J."/>
            <person name="Edsinger-Gonzales E."/>
            <person name="Havlak P."/>
            <person name="Kuo D.-H."/>
            <person name="Larsson T."/>
            <person name="Lv J."/>
            <person name="Arendt D."/>
            <person name="Savage R."/>
            <person name="Osoegawa K."/>
            <person name="de Jong P."/>
            <person name="Lindberg D.R."/>
            <person name="Seaver E.C."/>
            <person name="Weisblat D.A."/>
            <person name="Putnam N.H."/>
            <person name="Grigoriev I.V."/>
            <person name="Rokhsar D.S."/>
        </authorList>
    </citation>
    <scope>NUCLEOTIDE SEQUENCE</scope>
    <source>
        <strain evidence="4">I ESC-2004</strain>
    </source>
</reference>
<proteinExistence type="predicted"/>
<keyword evidence="1" id="KW-0812">Transmembrane</keyword>
<accession>R7UTF7</accession>
<dbReference type="Pfam" id="PF04018">
    <property type="entry name" value="VCA0040-like"/>
    <property type="match status" value="1"/>
</dbReference>
<sequence>MLDLAWPTVGMPWWKPVGLLAFGVLIEVCQKMTGYRSFSVGDIVANGVGVLAYLGVAMGAADVVPGVSGGTIAFITGIYDELLDSIKRLGPGALKVLAQDGIAACWKHIN</sequence>
<reference evidence="3" key="3">
    <citation type="submission" date="2015-06" db="UniProtKB">
        <authorList>
            <consortium name="EnsemblMetazoa"/>
        </authorList>
    </citation>
    <scope>IDENTIFICATION</scope>
</reference>
<dbReference type="PANTHER" id="PTHR37308">
    <property type="entry name" value="INTEGRAL MEMBRANE PROTEIN"/>
    <property type="match status" value="1"/>
</dbReference>
<dbReference type="EMBL" id="AMQN01041486">
    <property type="status" value="NOT_ANNOTATED_CDS"/>
    <property type="molecule type" value="Genomic_DNA"/>
</dbReference>
<feature type="transmembrane region" description="Helical" evidence="1">
    <location>
        <begin position="12"/>
        <end position="29"/>
    </location>
</feature>
<dbReference type="Proteomes" id="UP000014760">
    <property type="component" value="Unassembled WGS sequence"/>
</dbReference>
<evidence type="ECO:0000256" key="1">
    <source>
        <dbReference type="SAM" id="Phobius"/>
    </source>
</evidence>
<evidence type="ECO:0000313" key="2">
    <source>
        <dbReference type="EMBL" id="ELU09799.1"/>
    </source>
</evidence>
<organism evidence="2">
    <name type="scientific">Capitella teleta</name>
    <name type="common">Polychaete worm</name>
    <dbReference type="NCBI Taxonomy" id="283909"/>
    <lineage>
        <taxon>Eukaryota</taxon>
        <taxon>Metazoa</taxon>
        <taxon>Spiralia</taxon>
        <taxon>Lophotrochozoa</taxon>
        <taxon>Annelida</taxon>
        <taxon>Polychaeta</taxon>
        <taxon>Sedentaria</taxon>
        <taxon>Scolecida</taxon>
        <taxon>Capitellidae</taxon>
        <taxon>Capitella</taxon>
    </lineage>
</organism>